<dbReference type="InterPro" id="IPR044861">
    <property type="entry name" value="IPNS-like_FE2OG_OXY"/>
</dbReference>
<dbReference type="FunFam" id="2.60.120.330:FF:000017">
    <property type="entry name" value="2-oxoglutarate-dependent dioxygenase DAO"/>
    <property type="match status" value="1"/>
</dbReference>
<reference evidence="9" key="2">
    <citation type="submission" date="2025-08" db="UniProtKB">
        <authorList>
            <consortium name="RefSeq"/>
        </authorList>
    </citation>
    <scope>IDENTIFICATION</scope>
    <source>
        <tissue evidence="9">Leaf</tissue>
    </source>
</reference>
<comment type="similarity">
    <text evidence="6">Belongs to the iron/ascorbate-dependent oxidoreductase family.</text>
</comment>
<reference evidence="8" key="1">
    <citation type="journal article" date="2020" name="Plant Biotechnol. J.">
        <title>The pomegranate (Punica granatum L.) draft genome dissects genetic divergence between soft- and hard-seeded cultivars.</title>
        <authorList>
            <person name="Luo X."/>
            <person name="Li H."/>
            <person name="Wu Z."/>
            <person name="Yao W."/>
            <person name="Zhao P."/>
            <person name="Cao D."/>
            <person name="Yu H."/>
            <person name="Li K."/>
            <person name="Poudel K."/>
            <person name="Zhao D."/>
            <person name="Zhang F."/>
            <person name="Xia X."/>
            <person name="Chen L."/>
            <person name="Wang Q."/>
            <person name="Jing D."/>
            <person name="Cao S."/>
        </authorList>
    </citation>
    <scope>NUCLEOTIDE SEQUENCE [LARGE SCALE GENOMIC DNA]</scope>
    <source>
        <strain evidence="8">cv. Tunisia</strain>
    </source>
</reference>
<keyword evidence="6" id="KW-0560">Oxidoreductase</keyword>
<evidence type="ECO:0000256" key="1">
    <source>
        <dbReference type="ARBA" id="ARBA00022723"/>
    </source>
</evidence>
<dbReference type="RefSeq" id="XP_031388792.1">
    <property type="nucleotide sequence ID" value="XM_031532932.1"/>
</dbReference>
<evidence type="ECO:0000313" key="9">
    <source>
        <dbReference type="RefSeq" id="XP_031388792.1"/>
    </source>
</evidence>
<keyword evidence="8" id="KW-1185">Reference proteome</keyword>
<dbReference type="InterPro" id="IPR027443">
    <property type="entry name" value="IPNS-like_sf"/>
</dbReference>
<sequence length="312" mass="34465">MGEEGRVVPVIDMQELPFHYAKLREACQEWGCFRVVNHGVPVVLMSEMKRVGRSLLDLPIETKKQNVEVRPGSGYIAPGKVNAIYESLYLSDLASPEFVPAFCSQLDADPENRELIEKYVRAIRVLALDVADKVAKSLDLSGGSNLFERWPCHMRMNKYSFAPETVGNCGVPVHSDSSFLTLLQDDDAVGGLEIFDNKSGSFLAVQPCPSTFFVNLGDLAVVWSNGRFSSVKHQVQCTEGKVRVSIGTFMFTPGDAVVEAPEELIDSQNPRLYVPFTCGHYRKLRGEKKMYSGEALSQFLAQSSAVSKNISG</sequence>
<dbReference type="GO" id="GO:0046872">
    <property type="term" value="F:metal ion binding"/>
    <property type="evidence" value="ECO:0007669"/>
    <property type="project" value="UniProtKB-KW"/>
</dbReference>
<dbReference type="Pfam" id="PF03171">
    <property type="entry name" value="2OG-FeII_Oxy"/>
    <property type="match status" value="1"/>
</dbReference>
<dbReference type="Pfam" id="PF14226">
    <property type="entry name" value="DIOX_N"/>
    <property type="match status" value="1"/>
</dbReference>
<dbReference type="InterPro" id="IPR005123">
    <property type="entry name" value="Oxoglu/Fe-dep_dioxygenase_dom"/>
</dbReference>
<evidence type="ECO:0000256" key="3">
    <source>
        <dbReference type="ARBA" id="ARBA00054658"/>
    </source>
</evidence>
<keyword evidence="2 6" id="KW-0408">Iron</keyword>
<keyword evidence="1 6" id="KW-0479">Metal-binding</keyword>
<organism evidence="8 9">
    <name type="scientific">Punica granatum</name>
    <name type="common">Pomegranate</name>
    <dbReference type="NCBI Taxonomy" id="22663"/>
    <lineage>
        <taxon>Eukaryota</taxon>
        <taxon>Viridiplantae</taxon>
        <taxon>Streptophyta</taxon>
        <taxon>Embryophyta</taxon>
        <taxon>Tracheophyta</taxon>
        <taxon>Spermatophyta</taxon>
        <taxon>Magnoliopsida</taxon>
        <taxon>eudicotyledons</taxon>
        <taxon>Gunneridae</taxon>
        <taxon>Pentapetalae</taxon>
        <taxon>rosids</taxon>
        <taxon>malvids</taxon>
        <taxon>Myrtales</taxon>
        <taxon>Lythraceae</taxon>
        <taxon>Punica</taxon>
    </lineage>
</organism>
<gene>
    <name evidence="9" type="primary">LOC116201642</name>
</gene>
<dbReference type="Proteomes" id="UP000515151">
    <property type="component" value="Chromosome 3"/>
</dbReference>
<evidence type="ECO:0000313" key="8">
    <source>
        <dbReference type="Proteomes" id="UP000515151"/>
    </source>
</evidence>
<proteinExistence type="inferred from homology"/>
<dbReference type="GO" id="GO:0016491">
    <property type="term" value="F:oxidoreductase activity"/>
    <property type="evidence" value="ECO:0007669"/>
    <property type="project" value="UniProtKB-KW"/>
</dbReference>
<dbReference type="Gene3D" id="2.60.120.330">
    <property type="entry name" value="B-lactam Antibiotic, Isopenicillin N Synthase, Chain"/>
    <property type="match status" value="1"/>
</dbReference>
<evidence type="ECO:0000256" key="6">
    <source>
        <dbReference type="RuleBase" id="RU003682"/>
    </source>
</evidence>
<feature type="domain" description="Fe2OG dioxygenase" evidence="7">
    <location>
        <begin position="150"/>
        <end position="253"/>
    </location>
</feature>
<dbReference type="PANTHER" id="PTHR47990">
    <property type="entry name" value="2-OXOGLUTARATE (2OG) AND FE(II)-DEPENDENT OXYGENASE SUPERFAMILY PROTEIN-RELATED"/>
    <property type="match status" value="1"/>
</dbReference>
<dbReference type="AlphaFoldDB" id="A0A6P8CVH8"/>
<evidence type="ECO:0000259" key="7">
    <source>
        <dbReference type="PROSITE" id="PS51471"/>
    </source>
</evidence>
<accession>A0A6P8CVH8</accession>
<dbReference type="GeneID" id="116201642"/>
<evidence type="ECO:0000256" key="5">
    <source>
        <dbReference type="ARBA" id="ARBA00076740"/>
    </source>
</evidence>
<dbReference type="PROSITE" id="PS51471">
    <property type="entry name" value="FE2OG_OXY"/>
    <property type="match status" value="1"/>
</dbReference>
<dbReference type="OrthoDB" id="288590at2759"/>
<dbReference type="InterPro" id="IPR050231">
    <property type="entry name" value="Iron_ascorbate_oxido_reductase"/>
</dbReference>
<name>A0A6P8CVH8_PUNGR</name>
<evidence type="ECO:0000256" key="2">
    <source>
        <dbReference type="ARBA" id="ARBA00023004"/>
    </source>
</evidence>
<protein>
    <recommendedName>
        <fullName evidence="4">2-oxoglutarate-dependent dioxygenase DAO</fullName>
    </recommendedName>
    <alternativeName>
        <fullName evidence="5">Protein DIOXYGENASE FOR AUXIN OXIDATION</fullName>
    </alternativeName>
</protein>
<evidence type="ECO:0000256" key="4">
    <source>
        <dbReference type="ARBA" id="ARBA00074102"/>
    </source>
</evidence>
<comment type="function">
    <text evidence="3">2-oxoglutarate-dependent dioxygenase essential for auxin catabolism and maintenance of auxin homeostasis in reproductive organs. Catalyzes the irreversible oxidation of indole-3-acetic acid (IAA) to the biologically inactive 2-oxoindole-3-acetic acid (OxIAA).</text>
</comment>
<dbReference type="SUPFAM" id="SSF51197">
    <property type="entry name" value="Clavaminate synthase-like"/>
    <property type="match status" value="1"/>
</dbReference>
<dbReference type="InterPro" id="IPR026992">
    <property type="entry name" value="DIOX_N"/>
</dbReference>